<protein>
    <submittedName>
        <fullName evidence="2">Uncharacterized protein</fullName>
    </submittedName>
</protein>
<feature type="compositionally biased region" description="Low complexity" evidence="1">
    <location>
        <begin position="39"/>
        <end position="56"/>
    </location>
</feature>
<dbReference type="Proteomes" id="UP000827284">
    <property type="component" value="Unassembled WGS sequence"/>
</dbReference>
<feature type="region of interest" description="Disordered" evidence="1">
    <location>
        <begin position="1"/>
        <end position="56"/>
    </location>
</feature>
<comment type="caution">
    <text evidence="2">The sequence shown here is derived from an EMBL/GenBank/DDBJ whole genome shotgun (WGS) entry which is preliminary data.</text>
</comment>
<feature type="region of interest" description="Disordered" evidence="1">
    <location>
        <begin position="448"/>
        <end position="472"/>
    </location>
</feature>
<dbReference type="EMBL" id="BQFW01000007">
    <property type="protein sequence ID" value="GJJ72460.1"/>
    <property type="molecule type" value="Genomic_DNA"/>
</dbReference>
<reference evidence="2" key="1">
    <citation type="submission" date="2021-11" db="EMBL/GenBank/DDBJ databases">
        <authorList>
            <person name="Herlambang A."/>
            <person name="Guo Y."/>
            <person name="Takashima Y."/>
            <person name="Nishizawa T."/>
        </authorList>
    </citation>
    <scope>NUCLEOTIDE SEQUENCE</scope>
    <source>
        <strain evidence="2">E1425</strain>
    </source>
</reference>
<feature type="region of interest" description="Disordered" evidence="1">
    <location>
        <begin position="492"/>
        <end position="515"/>
    </location>
</feature>
<feature type="compositionally biased region" description="Polar residues" evidence="1">
    <location>
        <begin position="132"/>
        <end position="159"/>
    </location>
</feature>
<evidence type="ECO:0000313" key="3">
    <source>
        <dbReference type="Proteomes" id="UP000827284"/>
    </source>
</evidence>
<feature type="compositionally biased region" description="Low complexity" evidence="1">
    <location>
        <begin position="285"/>
        <end position="307"/>
    </location>
</feature>
<dbReference type="OrthoDB" id="2449573at2759"/>
<feature type="region of interest" description="Disordered" evidence="1">
    <location>
        <begin position="763"/>
        <end position="818"/>
    </location>
</feature>
<feature type="region of interest" description="Disordered" evidence="1">
    <location>
        <begin position="284"/>
        <end position="323"/>
    </location>
</feature>
<evidence type="ECO:0000313" key="2">
    <source>
        <dbReference type="EMBL" id="GJJ72460.1"/>
    </source>
</evidence>
<feature type="compositionally biased region" description="Polar residues" evidence="1">
    <location>
        <begin position="571"/>
        <end position="580"/>
    </location>
</feature>
<feature type="region of interest" description="Disordered" evidence="1">
    <location>
        <begin position="628"/>
        <end position="666"/>
    </location>
</feature>
<feature type="region of interest" description="Disordered" evidence="1">
    <location>
        <begin position="98"/>
        <end position="159"/>
    </location>
</feature>
<organism evidence="2 3">
    <name type="scientific">Entomortierella parvispora</name>
    <dbReference type="NCBI Taxonomy" id="205924"/>
    <lineage>
        <taxon>Eukaryota</taxon>
        <taxon>Fungi</taxon>
        <taxon>Fungi incertae sedis</taxon>
        <taxon>Mucoromycota</taxon>
        <taxon>Mortierellomycotina</taxon>
        <taxon>Mortierellomycetes</taxon>
        <taxon>Mortierellales</taxon>
        <taxon>Mortierellaceae</taxon>
        <taxon>Entomortierella</taxon>
    </lineage>
</organism>
<feature type="compositionally biased region" description="Low complexity" evidence="1">
    <location>
        <begin position="492"/>
        <end position="506"/>
    </location>
</feature>
<feature type="compositionally biased region" description="Low complexity" evidence="1">
    <location>
        <begin position="100"/>
        <end position="121"/>
    </location>
</feature>
<dbReference type="AlphaFoldDB" id="A0A9P3LW59"/>
<feature type="region of interest" description="Disordered" evidence="1">
    <location>
        <begin position="554"/>
        <end position="614"/>
    </location>
</feature>
<reference evidence="2" key="2">
    <citation type="journal article" date="2022" name="Microbiol. Resour. Announc.">
        <title>Whole-Genome Sequence of Entomortierella parvispora E1425, a Mucoromycotan Fungus Associated with Burkholderiaceae-Related Endosymbiotic Bacteria.</title>
        <authorList>
            <person name="Herlambang A."/>
            <person name="Guo Y."/>
            <person name="Takashima Y."/>
            <person name="Narisawa K."/>
            <person name="Ohta H."/>
            <person name="Nishizawa T."/>
        </authorList>
    </citation>
    <scope>NUCLEOTIDE SEQUENCE</scope>
    <source>
        <strain evidence="2">E1425</strain>
    </source>
</reference>
<proteinExistence type="predicted"/>
<keyword evidence="3" id="KW-1185">Reference proteome</keyword>
<feature type="compositionally biased region" description="Polar residues" evidence="1">
    <location>
        <begin position="308"/>
        <end position="319"/>
    </location>
</feature>
<name>A0A9P3LW59_9FUNG</name>
<evidence type="ECO:0000256" key="1">
    <source>
        <dbReference type="SAM" id="MobiDB-lite"/>
    </source>
</evidence>
<feature type="compositionally biased region" description="Basic residues" evidence="1">
    <location>
        <begin position="10"/>
        <end position="19"/>
    </location>
</feature>
<feature type="compositionally biased region" description="Polar residues" evidence="1">
    <location>
        <begin position="636"/>
        <end position="645"/>
    </location>
</feature>
<sequence length="847" mass="93265">MAPLGSARNWIKRNLRSHKNSSSSSRNNGALDPAKRRYSSSASSSSCSPSASPASFSLITSTPSVTSSIAPPVQPGTRIESSVARSTVALQASTSPTSFLQPSHLSSVSSPLSPQSQLHLPIAHCPPPPPARSSSVPLQQPVRATSARSVKESFSSATSKDAISTTYRQAAASRSAPLLQTEAYSTGRQYKPTVIKNPLLLLPPRPPTPSHTQPLVPSPRNNVHDYPPPPLPPHHLEAPWTLHEQLTGQEQNNRSFASLPSQLFSSSPFSFLWSTAQQLERKLGSSRCRTRSTSHTSNPTSCSSSFSRQYQRNPSPIQRSESDLYNIHRNQPPFLATSSLMSNSYPTAAPPPPLEQYQSHFHHNHKQQQNRIYSCQPTNMFRSLSSRFGASTETLPAIETVAQEYARTIKALWRMVEEEELSQRIADAPTEEERERIILEHTKQQQLHQLQLHQHHHCHQQRQEQYQDMSYQHQRSSSSSWLMPSLMQAQFHSSQGSSRQSAVSAATGGSRSSLGTIQQGSQVALIRQIAALKGDSHHSVSKGDPAAALIALQRSRTTNDAPTAARRQGRCHSQQPSKSSCLEHRHHPFSSPSTIATGDSPGPILYQRRSAPQPSRIRFSQMSDATSTCGCRASLPDSSTPSLEPSNGVVMNDSESKLQRSQTNKTSRTLLISSSVQQYAQVLQKQDHMTIEERLLLEEDWRLQAKLLRSADIPLATLHLNGIQKSVERISTATVEHELDKTKAIDPDLATAHHREAFLKEFTEFETAPERQDDEANGDIGSGQDSNSVDDLIIQDPLRPKRTSFARGENEGEEEDEIVVATKVGVRSSRLMQWSAAATTVDGESTP</sequence>
<accession>A0A9P3LW59</accession>
<gene>
    <name evidence="2" type="ORF">EMPS_04817</name>
</gene>